<evidence type="ECO:0000259" key="1">
    <source>
        <dbReference type="PROSITE" id="PS50075"/>
    </source>
</evidence>
<evidence type="ECO:0000313" key="3">
    <source>
        <dbReference type="Proteomes" id="UP001596203"/>
    </source>
</evidence>
<sequence>MLATQVISRIRAAFDVEVTVGALFDTPTVADLAVAVKRAAIGIEGEADDFEEFEL</sequence>
<dbReference type="InterPro" id="IPR009081">
    <property type="entry name" value="PP-bd_ACP"/>
</dbReference>
<reference evidence="3" key="1">
    <citation type="journal article" date="2019" name="Int. J. Syst. Evol. Microbiol.">
        <title>The Global Catalogue of Microorganisms (GCM) 10K type strain sequencing project: providing services to taxonomists for standard genome sequencing and annotation.</title>
        <authorList>
            <consortium name="The Broad Institute Genomics Platform"/>
            <consortium name="The Broad Institute Genome Sequencing Center for Infectious Disease"/>
            <person name="Wu L."/>
            <person name="Ma J."/>
        </authorList>
    </citation>
    <scope>NUCLEOTIDE SEQUENCE [LARGE SCALE GENOMIC DNA]</scope>
    <source>
        <strain evidence="3">ZS-35-S2</strain>
    </source>
</reference>
<dbReference type="Proteomes" id="UP001596203">
    <property type="component" value="Unassembled WGS sequence"/>
</dbReference>
<organism evidence="2 3">
    <name type="scientific">Plantactinospora solaniradicis</name>
    <dbReference type="NCBI Taxonomy" id="1723736"/>
    <lineage>
        <taxon>Bacteria</taxon>
        <taxon>Bacillati</taxon>
        <taxon>Actinomycetota</taxon>
        <taxon>Actinomycetes</taxon>
        <taxon>Micromonosporales</taxon>
        <taxon>Micromonosporaceae</taxon>
        <taxon>Plantactinospora</taxon>
    </lineage>
</organism>
<dbReference type="PROSITE" id="PS50075">
    <property type="entry name" value="CARRIER"/>
    <property type="match status" value="1"/>
</dbReference>
<comment type="caution">
    <text evidence="2">The sequence shown here is derived from an EMBL/GenBank/DDBJ whole genome shotgun (WGS) entry which is preliminary data.</text>
</comment>
<feature type="domain" description="Carrier" evidence="1">
    <location>
        <begin position="1"/>
        <end position="40"/>
    </location>
</feature>
<dbReference type="SUPFAM" id="SSF47336">
    <property type="entry name" value="ACP-like"/>
    <property type="match status" value="1"/>
</dbReference>
<dbReference type="EMBL" id="JBHSPR010000009">
    <property type="protein sequence ID" value="MFC6017004.1"/>
    <property type="molecule type" value="Genomic_DNA"/>
</dbReference>
<dbReference type="RefSeq" id="WP_377420947.1">
    <property type="nucleotide sequence ID" value="NZ_JBHSPR010000009.1"/>
</dbReference>
<gene>
    <name evidence="2" type="ORF">ACFP2T_12415</name>
</gene>
<evidence type="ECO:0000313" key="2">
    <source>
        <dbReference type="EMBL" id="MFC6017004.1"/>
    </source>
</evidence>
<dbReference type="Gene3D" id="1.10.1200.10">
    <property type="entry name" value="ACP-like"/>
    <property type="match status" value="1"/>
</dbReference>
<name>A0ABW1K7L7_9ACTN</name>
<dbReference type="Pfam" id="PF00550">
    <property type="entry name" value="PP-binding"/>
    <property type="match status" value="1"/>
</dbReference>
<protein>
    <submittedName>
        <fullName evidence="2">Phosphopantetheine-binding protein</fullName>
    </submittedName>
</protein>
<accession>A0ABW1K7L7</accession>
<dbReference type="InterPro" id="IPR036736">
    <property type="entry name" value="ACP-like_sf"/>
</dbReference>
<proteinExistence type="predicted"/>
<keyword evidence="3" id="KW-1185">Reference proteome</keyword>